<feature type="compositionally biased region" description="Pro residues" evidence="1">
    <location>
        <begin position="409"/>
        <end position="430"/>
    </location>
</feature>
<feature type="region of interest" description="Disordered" evidence="1">
    <location>
        <begin position="395"/>
        <end position="454"/>
    </location>
</feature>
<proteinExistence type="predicted"/>
<evidence type="ECO:0000313" key="4">
    <source>
        <dbReference type="EMBL" id="ORB38386.1"/>
    </source>
</evidence>
<dbReference type="PANTHER" id="PTHR33371">
    <property type="entry name" value="INTERMEMBRANE PHOSPHOLIPID TRANSPORT SYSTEM BINDING PROTEIN MLAD-RELATED"/>
    <property type="match status" value="1"/>
</dbReference>
<dbReference type="GO" id="GO:0005576">
    <property type="term" value="C:extracellular region"/>
    <property type="evidence" value="ECO:0007669"/>
    <property type="project" value="TreeGrafter"/>
</dbReference>
<accession>A0A1X0I7Y4</accession>
<protein>
    <submittedName>
        <fullName evidence="4">Mammalian cell entry protein</fullName>
    </submittedName>
</protein>
<feature type="domain" description="Mammalian cell entry C-terminal" evidence="3">
    <location>
        <begin position="121"/>
        <end position="276"/>
    </location>
</feature>
<feature type="compositionally biased region" description="Low complexity" evidence="1">
    <location>
        <begin position="431"/>
        <end position="442"/>
    </location>
</feature>
<dbReference type="InterPro" id="IPR024516">
    <property type="entry name" value="Mce_C"/>
</dbReference>
<dbReference type="InterPro" id="IPR003399">
    <property type="entry name" value="Mce/MlaD"/>
</dbReference>
<keyword evidence="5" id="KW-1185">Reference proteome</keyword>
<dbReference type="STRING" id="590652.BST39_17290"/>
<reference evidence="4 5" key="1">
    <citation type="submission" date="2017-02" db="EMBL/GenBank/DDBJ databases">
        <title>The new phylogeny of genus Mycobacterium.</title>
        <authorList>
            <person name="Tortoli E."/>
            <person name="Trovato A."/>
            <person name="Cirillo D.M."/>
        </authorList>
    </citation>
    <scope>NUCLEOTIDE SEQUENCE [LARGE SCALE GENOMIC DNA]</scope>
    <source>
        <strain evidence="4 5">DSM 45000</strain>
    </source>
</reference>
<dbReference type="NCBIfam" id="TIGR00996">
    <property type="entry name" value="Mtu_fam_mce"/>
    <property type="match status" value="1"/>
</dbReference>
<dbReference type="Pfam" id="PF11887">
    <property type="entry name" value="Mce4_CUP1"/>
    <property type="match status" value="1"/>
</dbReference>
<evidence type="ECO:0000259" key="2">
    <source>
        <dbReference type="Pfam" id="PF02470"/>
    </source>
</evidence>
<organism evidence="4 5">
    <name type="scientific">Mycobacterium paraseoulense</name>
    <dbReference type="NCBI Taxonomy" id="590652"/>
    <lineage>
        <taxon>Bacteria</taxon>
        <taxon>Bacillati</taxon>
        <taxon>Actinomycetota</taxon>
        <taxon>Actinomycetes</taxon>
        <taxon>Mycobacteriales</taxon>
        <taxon>Mycobacteriaceae</taxon>
        <taxon>Mycobacterium</taxon>
    </lineage>
</organism>
<dbReference type="InterPro" id="IPR052336">
    <property type="entry name" value="MlaD_Phospholipid_Transporter"/>
</dbReference>
<dbReference type="AlphaFoldDB" id="A0A1X0I7Y4"/>
<dbReference type="RefSeq" id="WP_083173160.1">
    <property type="nucleotide sequence ID" value="NZ_AP022619.1"/>
</dbReference>
<dbReference type="PANTHER" id="PTHR33371:SF4">
    <property type="entry name" value="INTERMEMBRANE PHOSPHOLIPID TRANSPORT SYSTEM BINDING PROTEIN MLAD"/>
    <property type="match status" value="1"/>
</dbReference>
<sequence length="454" mass="47579">MTRPVAIPRGGKIALAISLVICLAGGITVVALKSFGAPPTNVIAYFENSNGIFAGDDVMILGVRVGKIDKIEPQPDRARISFHIDGKHKVPANANAVIINPTLVSARALQLTPAYAGGPVMSTGAVIPQQRTAVPVEFDDLRKQLEKLTQSLQPTEPGGVSTMGALVDTAADNLRGQGADIRDAIIHLSQALSALGDHSNDIFGSVKNLSILVSALRSSRDLLRQLNRNLAAVTALLADDPDKVGGALRDLNAVVGDVQSFIADNRESLGTTSDKLASISGAVVNSLDDLKQTLHIAPSTFANFNAIYDPANASLTGVLGINNFADPIGFLCGAIQAASRLNNQQSAKLCVQYLAPIIKNRQYNFLPLGENFFVGPKARPNEVTFSEDWLRPLTEPGRIRDRYEGPLPDEGPPQPPATGAPPPDTVPAPIPAGATPSGPAAGLSQMMMPPGGAS</sequence>
<feature type="domain" description="Mce/MlaD" evidence="2">
    <location>
        <begin position="40"/>
        <end position="113"/>
    </location>
</feature>
<evidence type="ECO:0000313" key="5">
    <source>
        <dbReference type="Proteomes" id="UP000192513"/>
    </source>
</evidence>
<gene>
    <name evidence="4" type="ORF">BST39_17290</name>
</gene>
<comment type="caution">
    <text evidence="4">The sequence shown here is derived from an EMBL/GenBank/DDBJ whole genome shotgun (WGS) entry which is preliminary data.</text>
</comment>
<dbReference type="Proteomes" id="UP000192513">
    <property type="component" value="Unassembled WGS sequence"/>
</dbReference>
<dbReference type="Pfam" id="PF02470">
    <property type="entry name" value="MlaD"/>
    <property type="match status" value="1"/>
</dbReference>
<dbReference type="OrthoDB" id="4516955at2"/>
<evidence type="ECO:0000259" key="3">
    <source>
        <dbReference type="Pfam" id="PF11887"/>
    </source>
</evidence>
<evidence type="ECO:0000256" key="1">
    <source>
        <dbReference type="SAM" id="MobiDB-lite"/>
    </source>
</evidence>
<dbReference type="InterPro" id="IPR005693">
    <property type="entry name" value="Mce"/>
</dbReference>
<name>A0A1X0I7Y4_9MYCO</name>
<dbReference type="EMBL" id="MVIE01000022">
    <property type="protein sequence ID" value="ORB38386.1"/>
    <property type="molecule type" value="Genomic_DNA"/>
</dbReference>